<protein>
    <submittedName>
        <fullName evidence="1">Uncharacterized protein</fullName>
    </submittedName>
</protein>
<accession>A0A660A4J8</accession>
<dbReference type="EMBL" id="VCID01000542">
    <property type="protein sequence ID" value="TNY46463.1"/>
    <property type="molecule type" value="Genomic_DNA"/>
</dbReference>
<name>A0A660A4J8_STRPY</name>
<dbReference type="Proteomes" id="UP000316580">
    <property type="component" value="Unassembled WGS sequence"/>
</dbReference>
<evidence type="ECO:0000313" key="2">
    <source>
        <dbReference type="Proteomes" id="UP000316580"/>
    </source>
</evidence>
<sequence>MKRQKEQWTPKVRCFRKGGSQCEPENITVPISFTGYYQILLEVGV</sequence>
<evidence type="ECO:0000313" key="1">
    <source>
        <dbReference type="EMBL" id="TNY46463.1"/>
    </source>
</evidence>
<dbReference type="InterPro" id="IPR059211">
    <property type="entry name" value="BOW99_gp33-like"/>
</dbReference>
<reference evidence="1 2" key="1">
    <citation type="submission" date="2019-05" db="EMBL/GenBank/DDBJ databases">
        <title>Novel genomic isolates of S.pyogenes and S.dysgalactiae subsp. equisimilis associated to necrotising fasciitis (NSTI).</title>
        <authorList>
            <person name="Barrantes I."/>
        </authorList>
    </citation>
    <scope>NUCLEOTIDE SEQUENCE [LARGE SCALE GENOMIC DNA]</scope>
    <source>
        <strain evidence="1 2">SPY6028</strain>
    </source>
</reference>
<organism evidence="1 2">
    <name type="scientific">Streptococcus pyogenes</name>
    <dbReference type="NCBI Taxonomy" id="1314"/>
    <lineage>
        <taxon>Bacteria</taxon>
        <taxon>Bacillati</taxon>
        <taxon>Bacillota</taxon>
        <taxon>Bacilli</taxon>
        <taxon>Lactobacillales</taxon>
        <taxon>Streptococcaceae</taxon>
        <taxon>Streptococcus</taxon>
    </lineage>
</organism>
<proteinExistence type="predicted"/>
<dbReference type="NCBIfam" id="NF047423">
    <property type="entry name" value="BOW99_gp33_fam"/>
    <property type="match status" value="1"/>
</dbReference>
<dbReference type="RefSeq" id="WP_076639549.1">
    <property type="nucleotide sequence ID" value="NZ_CAAHOJ010000003.1"/>
</dbReference>
<dbReference type="AlphaFoldDB" id="A0A660A4J8"/>
<comment type="caution">
    <text evidence="1">The sequence shown here is derived from an EMBL/GenBank/DDBJ whole genome shotgun (WGS) entry which is preliminary data.</text>
</comment>
<gene>
    <name evidence="1" type="ORF">FGO82_07710</name>
</gene>